<dbReference type="SUPFAM" id="SSF48113">
    <property type="entry name" value="Heme-dependent peroxidases"/>
    <property type="match status" value="1"/>
</dbReference>
<dbReference type="SUPFAM" id="SSF54106">
    <property type="entry name" value="LysM domain"/>
    <property type="match status" value="2"/>
</dbReference>
<dbReference type="Pfam" id="PF03098">
    <property type="entry name" value="An_peroxidase"/>
    <property type="match status" value="1"/>
</dbReference>
<dbReference type="SMART" id="SM00257">
    <property type="entry name" value="LysM"/>
    <property type="match status" value="2"/>
</dbReference>
<feature type="domain" description="LysM" evidence="2">
    <location>
        <begin position="604"/>
        <end position="653"/>
    </location>
</feature>
<dbReference type="GO" id="GO:0006979">
    <property type="term" value="P:response to oxidative stress"/>
    <property type="evidence" value="ECO:0007669"/>
    <property type="project" value="InterPro"/>
</dbReference>
<dbReference type="PROSITE" id="PS51782">
    <property type="entry name" value="LYSM"/>
    <property type="match status" value="2"/>
</dbReference>
<protein>
    <submittedName>
        <fullName evidence="3">LysM peptidoglycan-binding domain-containing protein</fullName>
    </submittedName>
</protein>
<dbReference type="InterPro" id="IPR019791">
    <property type="entry name" value="Haem_peroxidase_animal"/>
</dbReference>
<dbReference type="Gene3D" id="3.10.350.10">
    <property type="entry name" value="LysM domain"/>
    <property type="match status" value="2"/>
</dbReference>
<dbReference type="EMBL" id="CP059894">
    <property type="protein sequence ID" value="QNJ90573.1"/>
    <property type="molecule type" value="Genomic_DNA"/>
</dbReference>
<evidence type="ECO:0000313" key="3">
    <source>
        <dbReference type="EMBL" id="QNJ90573.1"/>
    </source>
</evidence>
<dbReference type="PANTHER" id="PTHR34700:SF4">
    <property type="entry name" value="PHAGE-LIKE ELEMENT PBSX PROTEIN XKDP"/>
    <property type="match status" value="1"/>
</dbReference>
<feature type="domain" description="LysM" evidence="2">
    <location>
        <begin position="544"/>
        <end position="593"/>
    </location>
</feature>
<dbReference type="PANTHER" id="PTHR34700">
    <property type="entry name" value="POTASSIUM BINDING PROTEIN KBP"/>
    <property type="match status" value="1"/>
</dbReference>
<evidence type="ECO:0000256" key="1">
    <source>
        <dbReference type="SAM" id="MobiDB-lite"/>
    </source>
</evidence>
<dbReference type="Gene3D" id="1.10.640.10">
    <property type="entry name" value="Haem peroxidase domain superfamily, animal type"/>
    <property type="match status" value="1"/>
</dbReference>
<feature type="region of interest" description="Disordered" evidence="1">
    <location>
        <begin position="173"/>
        <end position="215"/>
    </location>
</feature>
<dbReference type="CDD" id="cd00118">
    <property type="entry name" value="LysM"/>
    <property type="match status" value="2"/>
</dbReference>
<dbReference type="AlphaFoldDB" id="A0A7G8P8A7"/>
<evidence type="ECO:0000259" key="2">
    <source>
        <dbReference type="PROSITE" id="PS51782"/>
    </source>
</evidence>
<dbReference type="CDD" id="cd09819">
    <property type="entry name" value="An_peroxidase_bacterial_1"/>
    <property type="match status" value="1"/>
</dbReference>
<name>A0A7G8P8A7_9MYCO</name>
<evidence type="ECO:0000313" key="4">
    <source>
        <dbReference type="Proteomes" id="UP000515498"/>
    </source>
</evidence>
<sequence length="654" mass="70335">MPRIPHGTAITESSLRQAHQDVVLQAVANPLAFTAAPAPDLQDFDYMFPDLQTDPDALLPTSKNTVKALKKLAEAMADADESGVDHNSSIPAAYTYFGQFVDHDITLEVLSGAATGAAGGVLDPDVKPMTLQDVRTIIRNGRTATLDLDSVYGGNAVVDPDDDQKLKVGDVSDAGADQAPTQPVPGKGPHHDVPRLGRNPADPATDRAAQLGDDRNDENLVISQLQVAFLKAHNRLVDLGYTRDQARRILRQHYQQIVVHDFLEKRIADDAVVKAIVTDGNRFFDGLSDPFFMPLEFSVAAYRFGHTMVRAEYDFNLNFNVSDGGIPASLELLFTFTALSGQLGFGGGADTLPDNWVIQWENVIGDGVREHGLARRLDTRLSAKKGPADPGTALFDLKKIDGTSEDGLARMLSARNLLRGYRLRIPTGQAVAEHLGLTPLTEGELLAAVGQTQADALVAGGFTDRTPLWFYVLAEASHHGGNRLGPVGSTIVGEVLIGLARRSEDSVLRVPGWRPALPAQTPGSFTLADLLTFAGVLGAAPKVTVHVVKSGDSLFKIAKNHLADGNRWPEIFAANRTIVRRPDQIVPGMRLIVPKGPAPAQQQKFVVVKPGDNLSKLAKEHLGKASRWPEIFKANGAVITNPNVIVAGQVLLIP</sequence>
<dbReference type="GO" id="GO:0004601">
    <property type="term" value="F:peroxidase activity"/>
    <property type="evidence" value="ECO:0007669"/>
    <property type="project" value="InterPro"/>
</dbReference>
<dbReference type="GO" id="GO:0020037">
    <property type="term" value="F:heme binding"/>
    <property type="evidence" value="ECO:0007669"/>
    <property type="project" value="InterPro"/>
</dbReference>
<dbReference type="InterPro" id="IPR010255">
    <property type="entry name" value="Haem_peroxidase_sf"/>
</dbReference>
<dbReference type="InterPro" id="IPR037120">
    <property type="entry name" value="Haem_peroxidase_sf_animal"/>
</dbReference>
<organism evidence="3 4">
    <name type="scientific">Mycolicibacterium fluoranthenivorans</name>
    <dbReference type="NCBI Taxonomy" id="258505"/>
    <lineage>
        <taxon>Bacteria</taxon>
        <taxon>Bacillati</taxon>
        <taxon>Actinomycetota</taxon>
        <taxon>Actinomycetes</taxon>
        <taxon>Mycobacteriales</taxon>
        <taxon>Mycobacteriaceae</taxon>
        <taxon>Mycolicibacterium</taxon>
    </lineage>
</organism>
<dbReference type="InterPro" id="IPR036779">
    <property type="entry name" value="LysM_dom_sf"/>
</dbReference>
<gene>
    <name evidence="3" type="ORF">HZU40_20165</name>
</gene>
<proteinExistence type="predicted"/>
<dbReference type="Pfam" id="PF01476">
    <property type="entry name" value="LysM"/>
    <property type="match status" value="2"/>
</dbReference>
<dbReference type="RefSeq" id="WP_187095548.1">
    <property type="nucleotide sequence ID" value="NZ_CP059894.1"/>
</dbReference>
<reference evidence="3 4" key="1">
    <citation type="submission" date="2020-07" db="EMBL/GenBank/DDBJ databases">
        <title>Draft genome sequence of four isobutane-metabolizing strains capable of cometabolically degrading diverse ether contaminants.</title>
        <authorList>
            <person name="Chen W."/>
            <person name="Faulkner N."/>
            <person name="Smith C."/>
            <person name="Hyman M."/>
        </authorList>
    </citation>
    <scope>NUCLEOTIDE SEQUENCE [LARGE SCALE GENOMIC DNA]</scope>
    <source>
        <strain evidence="3 4">2A</strain>
    </source>
</reference>
<dbReference type="InterPro" id="IPR018392">
    <property type="entry name" value="LysM"/>
</dbReference>
<dbReference type="KEGG" id="mflu:HZU40_20165"/>
<accession>A0A7G8P8A7</accession>
<dbReference type="InterPro" id="IPR052196">
    <property type="entry name" value="Bact_Kbp"/>
</dbReference>
<dbReference type="Proteomes" id="UP000515498">
    <property type="component" value="Chromosome"/>
</dbReference>